<evidence type="ECO:0000256" key="1">
    <source>
        <dbReference type="ARBA" id="ARBA00005820"/>
    </source>
</evidence>
<dbReference type="InterPro" id="IPR051677">
    <property type="entry name" value="AfsR-DnrI-RedD_regulator"/>
</dbReference>
<keyword evidence="4 6" id="KW-0238">DNA-binding</keyword>
<dbReference type="SUPFAM" id="SSF46894">
    <property type="entry name" value="C-terminal effector domain of the bipartite response regulators"/>
    <property type="match status" value="1"/>
</dbReference>
<dbReference type="SMART" id="SM01043">
    <property type="entry name" value="BTAD"/>
    <property type="match status" value="1"/>
</dbReference>
<keyword evidence="10" id="KW-1185">Reference proteome</keyword>
<accession>A0ABU4NX08</accession>
<evidence type="ECO:0000256" key="3">
    <source>
        <dbReference type="ARBA" id="ARBA00023015"/>
    </source>
</evidence>
<dbReference type="SUPFAM" id="SSF52540">
    <property type="entry name" value="P-loop containing nucleoside triphosphate hydrolases"/>
    <property type="match status" value="1"/>
</dbReference>
<gene>
    <name evidence="9" type="ORF">PV662_45030</name>
</gene>
<evidence type="ECO:0000256" key="4">
    <source>
        <dbReference type="ARBA" id="ARBA00023125"/>
    </source>
</evidence>
<keyword evidence="5" id="KW-0804">Transcription</keyword>
<feature type="domain" description="OmpR/PhoB-type" evidence="8">
    <location>
        <begin position="4"/>
        <end position="107"/>
    </location>
</feature>
<protein>
    <submittedName>
        <fullName evidence="9">AfsR/SARP family transcriptional regulator</fullName>
    </submittedName>
</protein>
<dbReference type="PRINTS" id="PR00364">
    <property type="entry name" value="DISEASERSIST"/>
</dbReference>
<evidence type="ECO:0000256" key="2">
    <source>
        <dbReference type="ARBA" id="ARBA00023012"/>
    </source>
</evidence>
<dbReference type="Gene3D" id="1.25.40.10">
    <property type="entry name" value="Tetratricopeptide repeat domain"/>
    <property type="match status" value="1"/>
</dbReference>
<dbReference type="Proteomes" id="UP001271274">
    <property type="component" value="Unassembled WGS sequence"/>
</dbReference>
<evidence type="ECO:0000256" key="5">
    <source>
        <dbReference type="ARBA" id="ARBA00023163"/>
    </source>
</evidence>
<dbReference type="InterPro" id="IPR016032">
    <property type="entry name" value="Sig_transdc_resp-reg_C-effctor"/>
</dbReference>
<proteinExistence type="inferred from homology"/>
<dbReference type="Gene3D" id="1.10.10.10">
    <property type="entry name" value="Winged helix-like DNA-binding domain superfamily/Winged helix DNA-binding domain"/>
    <property type="match status" value="1"/>
</dbReference>
<dbReference type="SUPFAM" id="SSF48452">
    <property type="entry name" value="TPR-like"/>
    <property type="match status" value="1"/>
</dbReference>
<comment type="caution">
    <text evidence="9">The sequence shown here is derived from an EMBL/GenBank/DDBJ whole genome shotgun (WGS) entry which is preliminary data.</text>
</comment>
<organism evidence="9 10">
    <name type="scientific">Streptomyces europaeiscabiei</name>
    <dbReference type="NCBI Taxonomy" id="146819"/>
    <lineage>
        <taxon>Bacteria</taxon>
        <taxon>Bacillati</taxon>
        <taxon>Actinomycetota</taxon>
        <taxon>Actinomycetes</taxon>
        <taxon>Kitasatosporales</taxon>
        <taxon>Streptomycetaceae</taxon>
        <taxon>Streptomyces</taxon>
    </lineage>
</organism>
<keyword evidence="3" id="KW-0805">Transcription regulation</keyword>
<dbReference type="PANTHER" id="PTHR35807:SF1">
    <property type="entry name" value="TRANSCRIPTIONAL REGULATOR REDD"/>
    <property type="match status" value="1"/>
</dbReference>
<feature type="DNA-binding region" description="OmpR/PhoB-type" evidence="6">
    <location>
        <begin position="4"/>
        <end position="107"/>
    </location>
</feature>
<keyword evidence="2" id="KW-0902">Two-component regulatory system</keyword>
<dbReference type="Gene3D" id="3.40.50.300">
    <property type="entry name" value="P-loop containing nucleotide triphosphate hydrolases"/>
    <property type="match status" value="1"/>
</dbReference>
<feature type="compositionally biased region" description="Low complexity" evidence="7">
    <location>
        <begin position="275"/>
        <end position="293"/>
    </location>
</feature>
<dbReference type="Pfam" id="PF03704">
    <property type="entry name" value="BTAD"/>
    <property type="match status" value="1"/>
</dbReference>
<dbReference type="InterPro" id="IPR036388">
    <property type="entry name" value="WH-like_DNA-bd_sf"/>
</dbReference>
<comment type="similarity">
    <text evidence="1">Belongs to the AfsR/DnrI/RedD regulatory family.</text>
</comment>
<dbReference type="CDD" id="cd15831">
    <property type="entry name" value="BTAD"/>
    <property type="match status" value="1"/>
</dbReference>
<dbReference type="InterPro" id="IPR011990">
    <property type="entry name" value="TPR-like_helical_dom_sf"/>
</dbReference>
<evidence type="ECO:0000313" key="10">
    <source>
        <dbReference type="Proteomes" id="UP001271274"/>
    </source>
</evidence>
<reference evidence="9 10" key="1">
    <citation type="journal article" date="2023" name="Microb. Genom.">
        <title>Mesoterricola silvestris gen. nov., sp. nov., Mesoterricola sediminis sp. nov., Geothrix oryzae sp. nov., Geothrix edaphica sp. nov., Geothrix rubra sp. nov., and Geothrix limicola sp. nov., six novel members of Acidobacteriota isolated from soils.</title>
        <authorList>
            <person name="Weisberg A.J."/>
            <person name="Pearce E."/>
            <person name="Kramer C.G."/>
            <person name="Chang J.H."/>
            <person name="Clarke C.R."/>
        </authorList>
    </citation>
    <scope>NUCLEOTIDE SEQUENCE [LARGE SCALE GENOMIC DNA]</scope>
    <source>
        <strain evidence="9 10">ID09-01A</strain>
    </source>
</reference>
<dbReference type="InterPro" id="IPR005158">
    <property type="entry name" value="BTAD"/>
</dbReference>
<dbReference type="EMBL" id="JARAYU010000032">
    <property type="protein sequence ID" value="MDX3706722.1"/>
    <property type="molecule type" value="Genomic_DNA"/>
</dbReference>
<dbReference type="PROSITE" id="PS51755">
    <property type="entry name" value="OMPR_PHOB"/>
    <property type="match status" value="1"/>
</dbReference>
<name>A0ABU4NX08_9ACTN</name>
<dbReference type="RefSeq" id="WP_319063778.1">
    <property type="nucleotide sequence ID" value="NZ_JARAYT010000053.1"/>
</dbReference>
<evidence type="ECO:0000313" key="9">
    <source>
        <dbReference type="EMBL" id="MDX3706722.1"/>
    </source>
</evidence>
<dbReference type="InterPro" id="IPR027417">
    <property type="entry name" value="P-loop_NTPase"/>
</dbReference>
<dbReference type="Pfam" id="PF00486">
    <property type="entry name" value="Trans_reg_C"/>
    <property type="match status" value="1"/>
</dbReference>
<dbReference type="PANTHER" id="PTHR35807">
    <property type="entry name" value="TRANSCRIPTIONAL REGULATOR REDD-RELATED"/>
    <property type="match status" value="1"/>
</dbReference>
<feature type="region of interest" description="Disordered" evidence="7">
    <location>
        <begin position="264"/>
        <end position="293"/>
    </location>
</feature>
<evidence type="ECO:0000259" key="8">
    <source>
        <dbReference type="PROSITE" id="PS51755"/>
    </source>
</evidence>
<sequence>MNDSVPADTDGGALRIGVLGPLEVRTQGEDRTPTAPMARRALAVLLLSANRLVSTSALIGELWESDPPRLARKTVQTYVYQIRKALKCPADPSDRVRTGPGGYRIDLRPGELDLWEFEHGVVRARTALSEGDPRASAHLLRQALGLWRGEPFAGLDAGPLLAAQIAQIADSRLGALELRVTADLQLGRHRALVGELHQLTADHPFHEEFAAQLMLAAHRSGQRATALEAFTRLRRRLVDELGIEPSERLQRLQQDVLNETLPQPAAAVTGPGPLPAKDAADAPPFGGGAAPAPAAAVGGRLPLDTPDFTGRVAELARLSSLAGLDAGAGAGGGDTAGGAWSVGPRVVVVLGAAGVGKSALAVRAAHRMADRFPDGALHARLYDGADRPRRADAVLRTLLRDCGMDPAALPDNADDLAGMFRSFSAERSLLVLLDDAAGTDQVLPLLPADGGSLALVTSRVRLPGLPGARSMALGALSAEDAAAFFTRVAGAERVGAGDVLGEVTHLMGNFPLSLRAVGEKFAARPMWTLGDLALGLVDEGRLAAELHDEACDVLARAAGAIARLPGSLRRALALLAAAGAAPFDMARARQLLGGSSWDGDSLVGQLLDHHVVVRAEQSGSAALTLRVPDLIRLSLPSADNAELRVLPGGDRGGLGNRSVSGVLTAAG</sequence>
<evidence type="ECO:0000256" key="7">
    <source>
        <dbReference type="SAM" id="MobiDB-lite"/>
    </source>
</evidence>
<dbReference type="InterPro" id="IPR001867">
    <property type="entry name" value="OmpR/PhoB-type_DNA-bd"/>
</dbReference>
<dbReference type="SMART" id="SM00862">
    <property type="entry name" value="Trans_reg_C"/>
    <property type="match status" value="1"/>
</dbReference>
<evidence type="ECO:0000256" key="6">
    <source>
        <dbReference type="PROSITE-ProRule" id="PRU01091"/>
    </source>
</evidence>